<evidence type="ECO:0000313" key="2">
    <source>
        <dbReference type="Proteomes" id="UP000828941"/>
    </source>
</evidence>
<accession>A0ACB9LDG4</accession>
<dbReference type="EMBL" id="CM039437">
    <property type="protein sequence ID" value="KAI4307153.1"/>
    <property type="molecule type" value="Genomic_DNA"/>
</dbReference>
<gene>
    <name evidence="1" type="ORF">L6164_030370</name>
</gene>
<proteinExistence type="predicted"/>
<evidence type="ECO:0000313" key="1">
    <source>
        <dbReference type="EMBL" id="KAI4307153.1"/>
    </source>
</evidence>
<reference evidence="1 2" key="1">
    <citation type="journal article" date="2022" name="DNA Res.">
        <title>Chromosomal-level genome assembly of the orchid tree Bauhinia variegata (Leguminosae; Cercidoideae) supports the allotetraploid origin hypothesis of Bauhinia.</title>
        <authorList>
            <person name="Zhong Y."/>
            <person name="Chen Y."/>
            <person name="Zheng D."/>
            <person name="Pang J."/>
            <person name="Liu Y."/>
            <person name="Luo S."/>
            <person name="Meng S."/>
            <person name="Qian L."/>
            <person name="Wei D."/>
            <person name="Dai S."/>
            <person name="Zhou R."/>
        </authorList>
    </citation>
    <scope>NUCLEOTIDE SEQUENCE [LARGE SCALE GENOMIC DNA]</scope>
    <source>
        <strain evidence="1">BV-YZ2020</strain>
    </source>
</reference>
<comment type="caution">
    <text evidence="1">The sequence shown here is derived from an EMBL/GenBank/DDBJ whole genome shotgun (WGS) entry which is preliminary data.</text>
</comment>
<keyword evidence="2" id="KW-1185">Reference proteome</keyword>
<sequence>MEMMEQSILCKYTVHHSVTKKITKPVAAKKDLQLHNPVEPRVVRISVTDPDATDSSSDEEGEFFGRRRVKRYVNQIDIEASCKTSAVSNTRKRSAGDVQSCRRPLKVSSTSNGRKFRGVRQRPWGKWAAEIRDPARRIRLWLGTYDTAEEAAMVYDNAAIKLRGPDALTNFVTPPPREETQAGEAEAEVEVEQEVKPETVKSEASGSGYDSGEEPLHLPSPTSVLQFRSNFNEEVEVQKAVEMEEKVCKERELEAVLGERECEGETNFFRENGDYFPLDVPCSPWPVWEYDVLNFPTPDYSALFEQDPSPFYNEIEATSILEDQDFSDNLTDCHMSYSPSTLCQVDDYFQDILLASDPLVIL</sequence>
<dbReference type="Proteomes" id="UP000828941">
    <property type="component" value="Chromosome 12"/>
</dbReference>
<protein>
    <submittedName>
        <fullName evidence="1">Uncharacterized protein</fullName>
    </submittedName>
</protein>
<organism evidence="1 2">
    <name type="scientific">Bauhinia variegata</name>
    <name type="common">Purple orchid tree</name>
    <name type="synonym">Phanera variegata</name>
    <dbReference type="NCBI Taxonomy" id="167791"/>
    <lineage>
        <taxon>Eukaryota</taxon>
        <taxon>Viridiplantae</taxon>
        <taxon>Streptophyta</taxon>
        <taxon>Embryophyta</taxon>
        <taxon>Tracheophyta</taxon>
        <taxon>Spermatophyta</taxon>
        <taxon>Magnoliopsida</taxon>
        <taxon>eudicotyledons</taxon>
        <taxon>Gunneridae</taxon>
        <taxon>Pentapetalae</taxon>
        <taxon>rosids</taxon>
        <taxon>fabids</taxon>
        <taxon>Fabales</taxon>
        <taxon>Fabaceae</taxon>
        <taxon>Cercidoideae</taxon>
        <taxon>Cercideae</taxon>
        <taxon>Bauhiniinae</taxon>
        <taxon>Bauhinia</taxon>
    </lineage>
</organism>
<name>A0ACB9LDG4_BAUVA</name>